<dbReference type="EMBL" id="JXJU01000006">
    <property type="protein sequence ID" value="PCR99847.1"/>
    <property type="molecule type" value="Genomic_DNA"/>
</dbReference>
<organism evidence="2 3">
    <name type="scientific">Lactococcus fujiensis JCM 16395</name>
    <dbReference type="NCBI Taxonomy" id="1291764"/>
    <lineage>
        <taxon>Bacteria</taxon>
        <taxon>Bacillati</taxon>
        <taxon>Bacillota</taxon>
        <taxon>Bacilli</taxon>
        <taxon>Lactobacillales</taxon>
        <taxon>Streptococcaceae</taxon>
        <taxon>Lactococcus</taxon>
    </lineage>
</organism>
<proteinExistence type="predicted"/>
<dbReference type="SUPFAM" id="SSF49503">
    <property type="entry name" value="Cupredoxins"/>
    <property type="match status" value="1"/>
</dbReference>
<name>A0A2A5RKX9_9LACT</name>
<keyword evidence="3" id="KW-1185">Reference proteome</keyword>
<dbReference type="AlphaFoldDB" id="A0A2A5RKX9"/>
<sequence length="90" mass="10283">MFNKNKTQEITVIVDGSYEPSNFKLKADRPAKVTFIRKSDKGCLDQIIFNGETRDLPLNEAETFQFTPQTKGDIEWSCGMNMVKGKYTVK</sequence>
<gene>
    <name evidence="2" type="ORF">RT41_GL001653</name>
</gene>
<dbReference type="OrthoDB" id="9800141at2"/>
<dbReference type="STRING" id="1291764.GCA_001311235_01902"/>
<protein>
    <recommendedName>
        <fullName evidence="1">EfeO-type cupredoxin-like domain-containing protein</fullName>
    </recommendedName>
</protein>
<dbReference type="Proteomes" id="UP000218181">
    <property type="component" value="Unassembled WGS sequence"/>
</dbReference>
<dbReference type="RefSeq" id="WP_054639512.1">
    <property type="nucleotide sequence ID" value="NZ_BBAL01000006.1"/>
</dbReference>
<dbReference type="Gene3D" id="2.60.40.420">
    <property type="entry name" value="Cupredoxins - blue copper proteins"/>
    <property type="match status" value="1"/>
</dbReference>
<dbReference type="Pfam" id="PF13473">
    <property type="entry name" value="Cupredoxin_1"/>
    <property type="match status" value="1"/>
</dbReference>
<reference evidence="2 3" key="1">
    <citation type="submission" date="2014-12" db="EMBL/GenBank/DDBJ databases">
        <title>Draft genome sequences of 10 type strains of Lactococcus.</title>
        <authorList>
            <person name="Sun Z."/>
            <person name="Zhong Z."/>
            <person name="Liu W."/>
            <person name="Zhang W."/>
            <person name="Zhang H."/>
        </authorList>
    </citation>
    <scope>NUCLEOTIDE SEQUENCE [LARGE SCALE GENOMIC DNA]</scope>
    <source>
        <strain evidence="2 3">JCM 16395</strain>
    </source>
</reference>
<dbReference type="InterPro" id="IPR008972">
    <property type="entry name" value="Cupredoxin"/>
</dbReference>
<evidence type="ECO:0000313" key="2">
    <source>
        <dbReference type="EMBL" id="PCR99847.1"/>
    </source>
</evidence>
<comment type="caution">
    <text evidence="2">The sequence shown here is derived from an EMBL/GenBank/DDBJ whole genome shotgun (WGS) entry which is preliminary data.</text>
</comment>
<evidence type="ECO:0000259" key="1">
    <source>
        <dbReference type="Pfam" id="PF13473"/>
    </source>
</evidence>
<dbReference type="InterPro" id="IPR028096">
    <property type="entry name" value="EfeO_Cupredoxin"/>
</dbReference>
<evidence type="ECO:0000313" key="3">
    <source>
        <dbReference type="Proteomes" id="UP000218181"/>
    </source>
</evidence>
<feature type="domain" description="EfeO-type cupredoxin-like" evidence="1">
    <location>
        <begin position="4"/>
        <end position="89"/>
    </location>
</feature>
<accession>A0A2A5RKX9</accession>